<dbReference type="Gene3D" id="3.40.50.300">
    <property type="entry name" value="P-loop containing nucleotide triphosphate hydrolases"/>
    <property type="match status" value="2"/>
</dbReference>
<evidence type="ECO:0000256" key="12">
    <source>
        <dbReference type="ARBA" id="ARBA00023204"/>
    </source>
</evidence>
<dbReference type="STRING" id="1423812.FD20_GL002570"/>
<dbReference type="InterPro" id="IPR006555">
    <property type="entry name" value="ATP-dep_Helicase_C"/>
</dbReference>
<keyword evidence="12" id="KW-0234">DNA repair</keyword>
<dbReference type="InterPro" id="IPR011545">
    <property type="entry name" value="DEAD/DEAH_box_helicase_dom"/>
</dbReference>
<dbReference type="PROSITE" id="PS50152">
    <property type="entry name" value="25A_SYNTH_3"/>
    <property type="match status" value="1"/>
</dbReference>
<dbReference type="InterPro" id="IPR027417">
    <property type="entry name" value="P-loop_NTPase"/>
</dbReference>
<keyword evidence="4" id="KW-0547">Nucleotide-binding</keyword>
<dbReference type="PANTHER" id="PTHR11472">
    <property type="entry name" value="DNA REPAIR DEAD HELICASE RAD3/XP-D SUBFAMILY MEMBER"/>
    <property type="match status" value="1"/>
</dbReference>
<evidence type="ECO:0000256" key="11">
    <source>
        <dbReference type="ARBA" id="ARBA00023125"/>
    </source>
</evidence>
<keyword evidence="11" id="KW-0238">DNA-binding</keyword>
<feature type="domain" description="Helicase ATP-binding" evidence="17">
    <location>
        <begin position="182"/>
        <end position="432"/>
    </location>
</feature>
<evidence type="ECO:0000256" key="8">
    <source>
        <dbReference type="ARBA" id="ARBA00022840"/>
    </source>
</evidence>
<comment type="similarity">
    <text evidence="14">Belongs to the helicase family. DinG subfamily.</text>
</comment>
<evidence type="ECO:0000256" key="1">
    <source>
        <dbReference type="ARBA" id="ARBA00001966"/>
    </source>
</evidence>
<reference evidence="18 19" key="1">
    <citation type="journal article" date="2015" name="Genome Announc.">
        <title>Expanding the biotechnology potential of lactobacilli through comparative genomics of 213 strains and associated genera.</title>
        <authorList>
            <person name="Sun Z."/>
            <person name="Harris H.M."/>
            <person name="McCann A."/>
            <person name="Guo C."/>
            <person name="Argimon S."/>
            <person name="Zhang W."/>
            <person name="Yang X."/>
            <person name="Jeffery I.B."/>
            <person name="Cooney J.C."/>
            <person name="Kagawa T.F."/>
            <person name="Liu W."/>
            <person name="Song Y."/>
            <person name="Salvetti E."/>
            <person name="Wrobel A."/>
            <person name="Rasinkangas P."/>
            <person name="Parkhill J."/>
            <person name="Rea M.C."/>
            <person name="O'Sullivan O."/>
            <person name="Ritari J."/>
            <person name="Douillard F.P."/>
            <person name="Paul Ross R."/>
            <person name="Yang R."/>
            <person name="Briner A.E."/>
            <person name="Felis G.E."/>
            <person name="de Vos W.M."/>
            <person name="Barrangou R."/>
            <person name="Klaenhammer T.R."/>
            <person name="Caufield P.W."/>
            <person name="Cui Y."/>
            <person name="Zhang H."/>
            <person name="O'Toole P.W."/>
        </authorList>
    </citation>
    <scope>NUCLEOTIDE SEQUENCE [LARGE SCALE GENOMIC DNA]</scope>
    <source>
        <strain evidence="18 19">DSM 19971</strain>
    </source>
</reference>
<proteinExistence type="inferred from homology"/>
<keyword evidence="8" id="KW-0067">ATP-binding</keyword>
<dbReference type="GO" id="GO:0016818">
    <property type="term" value="F:hydrolase activity, acting on acid anhydrides, in phosphorus-containing anhydrides"/>
    <property type="evidence" value="ECO:0007669"/>
    <property type="project" value="InterPro"/>
</dbReference>
<dbReference type="Proteomes" id="UP000051155">
    <property type="component" value="Unassembled WGS sequence"/>
</dbReference>
<dbReference type="InterPro" id="IPR006554">
    <property type="entry name" value="Helicase-like_DEXD_c2"/>
</dbReference>
<dbReference type="SUPFAM" id="SSF52540">
    <property type="entry name" value="P-loop containing nucleoside triphosphate hydrolases"/>
    <property type="match status" value="2"/>
</dbReference>
<keyword evidence="3" id="KW-0479">Metal-binding</keyword>
<evidence type="ECO:0000256" key="7">
    <source>
        <dbReference type="ARBA" id="ARBA00022806"/>
    </source>
</evidence>
<dbReference type="PATRIC" id="fig|1423812.3.peg.2728"/>
<dbReference type="InterPro" id="IPR010614">
    <property type="entry name" value="RAD3-like_helicase_DEAD"/>
</dbReference>
<dbReference type="PANTHER" id="PTHR11472:SF34">
    <property type="entry name" value="REGULATOR OF TELOMERE ELONGATION HELICASE 1"/>
    <property type="match status" value="1"/>
</dbReference>
<dbReference type="Gene3D" id="1.10.30.20">
    <property type="entry name" value="Bacterial XPD DNA helicase, FeS cluster domain"/>
    <property type="match status" value="1"/>
</dbReference>
<keyword evidence="19" id="KW-1185">Reference proteome</keyword>
<name>A0A0R1PZ54_9LACO</name>
<dbReference type="InterPro" id="IPR014013">
    <property type="entry name" value="Helic_SF1/SF2_ATP-bd_DinG/Rad3"/>
</dbReference>
<dbReference type="Pfam" id="PF13307">
    <property type="entry name" value="Helicase_C_2"/>
    <property type="match status" value="1"/>
</dbReference>
<evidence type="ECO:0000256" key="16">
    <source>
        <dbReference type="ARBA" id="ARBA00048954"/>
    </source>
</evidence>
<dbReference type="GO" id="GO:0003677">
    <property type="term" value="F:DNA binding"/>
    <property type="evidence" value="ECO:0007669"/>
    <property type="project" value="UniProtKB-KW"/>
</dbReference>
<comment type="cofactor">
    <cofactor evidence="1">
        <name>[4Fe-4S] cluster</name>
        <dbReference type="ChEBI" id="CHEBI:49883"/>
    </cofactor>
</comment>
<protein>
    <recommendedName>
        <fullName evidence="15">DNA 5'-3' helicase</fullName>
        <ecNumber evidence="15">5.6.2.3</ecNumber>
    </recommendedName>
</protein>
<evidence type="ECO:0000256" key="3">
    <source>
        <dbReference type="ARBA" id="ARBA00022723"/>
    </source>
</evidence>
<dbReference type="Pfam" id="PF00270">
    <property type="entry name" value="DEAD"/>
    <property type="match status" value="1"/>
</dbReference>
<dbReference type="InterPro" id="IPR011604">
    <property type="entry name" value="PDDEXK-like_dom_sf"/>
</dbReference>
<keyword evidence="7 18" id="KW-0347">Helicase</keyword>
<dbReference type="GO" id="GO:0006281">
    <property type="term" value="P:DNA repair"/>
    <property type="evidence" value="ECO:0007669"/>
    <property type="project" value="UniProtKB-KW"/>
</dbReference>
<evidence type="ECO:0000256" key="15">
    <source>
        <dbReference type="ARBA" id="ARBA00044969"/>
    </source>
</evidence>
<comment type="caution">
    <text evidence="18">The sequence shown here is derived from an EMBL/GenBank/DDBJ whole genome shotgun (WGS) entry which is preliminary data.</text>
</comment>
<evidence type="ECO:0000256" key="13">
    <source>
        <dbReference type="ARBA" id="ARBA00023235"/>
    </source>
</evidence>
<evidence type="ECO:0000256" key="14">
    <source>
        <dbReference type="ARBA" id="ARBA00038058"/>
    </source>
</evidence>
<dbReference type="SMART" id="SM00488">
    <property type="entry name" value="DEXDc2"/>
    <property type="match status" value="1"/>
</dbReference>
<dbReference type="Gene3D" id="1.10.275.40">
    <property type="match status" value="1"/>
</dbReference>
<evidence type="ECO:0000256" key="10">
    <source>
        <dbReference type="ARBA" id="ARBA00023014"/>
    </source>
</evidence>
<keyword evidence="5" id="KW-0227">DNA damage</keyword>
<keyword evidence="13" id="KW-0413">Isomerase</keyword>
<dbReference type="Gene3D" id="3.90.320.10">
    <property type="match status" value="1"/>
</dbReference>
<sequence length="791" mass="91680">MMKNEIGVRRLVEFIWQTGNLHGEIFSSDNTALQGAAIHRQLQKNWDKDCIAEFDLKLPIQIGNQEYIIHGRADGVHQKNNNYDKIIEIKTSSVSFDTISDSKRNLYWAQLKVYAALLMRTCKIDHVELELIYFQTNTNKITHKKSLFTKVEAESFFTKTINILDKWIKLKQKMLLKRNNSIHKLHFPFEQYRPHQRELAAAVYKTVVLHKRLFVEAPTGTGKTISTLFPSIMALGQNKTERIFYLTAKESTRQVAEKSLLKLQKNGLYIHSITLTAKEKIIFEEERDLKDDKNPYFIGYYDRLKPALMDILQNESVITTEIIKKYAKRHLVDPFEFSLDVSLFCDIIISDYNYLFDPLVYLQRFFKDSDKDYSFLIDEAHNLVARSRAMYTAEITSAPLRTLLTKFETIHAPAPNKIRTNLKKLQRHFSKLRERLSDSKQSFLISENYYEKFLKQLQRFNSDAQIWLKQNPDHLLFQEILDYYFAIHAFIKINSFYNKTFRTKIEIDNENTVVKTFCLNPSSLLHQSLKKGKSAILFSATLSPISYYQDVLGGKKESLSYTLSSPFNIENLGIFTTPKLNVTYRFRSQNESKIIAALSAMVHAKSGNYLVFLPSYNFLKQIHTAFLCANPAFKTICQSTDMDAKAKKTFLDNFTKRPIEKVVGFAVLGGSFAEGIDLKGNSLSGAAIITVGLPAFNEETAELEHFFDQTNKNGFEYTYQLPGFNNVLQAGGRVIRGMNDTGVILLLDQRFNTARYTRYFPAHWQHYRQSYSIKQLEEQLSFFWTHVNPNF</sequence>
<dbReference type="GO" id="GO:0043139">
    <property type="term" value="F:5'-3' DNA helicase activity"/>
    <property type="evidence" value="ECO:0007669"/>
    <property type="project" value="UniProtKB-EC"/>
</dbReference>
<dbReference type="EC" id="5.6.2.3" evidence="15"/>
<dbReference type="PROSITE" id="PS51193">
    <property type="entry name" value="HELICASE_ATP_BIND_2"/>
    <property type="match status" value="1"/>
</dbReference>
<accession>A0A0R1PZ54</accession>
<evidence type="ECO:0000313" key="18">
    <source>
        <dbReference type="EMBL" id="KRL37729.1"/>
    </source>
</evidence>
<evidence type="ECO:0000259" key="17">
    <source>
        <dbReference type="PROSITE" id="PS51193"/>
    </source>
</evidence>
<evidence type="ECO:0000256" key="5">
    <source>
        <dbReference type="ARBA" id="ARBA00022763"/>
    </source>
</evidence>
<keyword evidence="9" id="KW-0408">Iron</keyword>
<dbReference type="EMBL" id="AZEG01000009">
    <property type="protein sequence ID" value="KRL37729.1"/>
    <property type="molecule type" value="Genomic_DNA"/>
</dbReference>
<evidence type="ECO:0000256" key="2">
    <source>
        <dbReference type="ARBA" id="ARBA00022485"/>
    </source>
</evidence>
<keyword evidence="10" id="KW-0411">Iron-sulfur</keyword>
<evidence type="ECO:0000313" key="19">
    <source>
        <dbReference type="Proteomes" id="UP000051155"/>
    </source>
</evidence>
<dbReference type="InterPro" id="IPR045028">
    <property type="entry name" value="DinG/Rad3-like"/>
</dbReference>
<dbReference type="SMART" id="SM00487">
    <property type="entry name" value="DEXDc"/>
    <property type="match status" value="1"/>
</dbReference>
<dbReference type="Pfam" id="PF06733">
    <property type="entry name" value="DEAD_2"/>
    <property type="match status" value="1"/>
</dbReference>
<dbReference type="AlphaFoldDB" id="A0A0R1PZ54"/>
<evidence type="ECO:0000256" key="4">
    <source>
        <dbReference type="ARBA" id="ARBA00022741"/>
    </source>
</evidence>
<dbReference type="GO" id="GO:0051539">
    <property type="term" value="F:4 iron, 4 sulfur cluster binding"/>
    <property type="evidence" value="ECO:0007669"/>
    <property type="project" value="UniProtKB-KW"/>
</dbReference>
<evidence type="ECO:0000256" key="9">
    <source>
        <dbReference type="ARBA" id="ARBA00023004"/>
    </source>
</evidence>
<comment type="catalytic activity">
    <reaction evidence="16">
        <text>ATP + H2O = ADP + phosphate + H(+)</text>
        <dbReference type="Rhea" id="RHEA:13065"/>
        <dbReference type="ChEBI" id="CHEBI:15377"/>
        <dbReference type="ChEBI" id="CHEBI:15378"/>
        <dbReference type="ChEBI" id="CHEBI:30616"/>
        <dbReference type="ChEBI" id="CHEBI:43474"/>
        <dbReference type="ChEBI" id="CHEBI:456216"/>
        <dbReference type="EC" id="5.6.2.3"/>
    </reaction>
</comment>
<gene>
    <name evidence="18" type="ORF">FD20_GL002570</name>
</gene>
<dbReference type="InterPro" id="IPR042493">
    <property type="entry name" value="XPD_DNA_FeS"/>
</dbReference>
<keyword evidence="2" id="KW-0004">4Fe-4S</keyword>
<dbReference type="GO" id="GO:0046872">
    <property type="term" value="F:metal ion binding"/>
    <property type="evidence" value="ECO:0007669"/>
    <property type="project" value="UniProtKB-KW"/>
</dbReference>
<keyword evidence="6" id="KW-0378">Hydrolase</keyword>
<dbReference type="InterPro" id="IPR014001">
    <property type="entry name" value="Helicase_ATP-bd"/>
</dbReference>
<evidence type="ECO:0000256" key="6">
    <source>
        <dbReference type="ARBA" id="ARBA00022801"/>
    </source>
</evidence>
<dbReference type="GO" id="GO:0005524">
    <property type="term" value="F:ATP binding"/>
    <property type="evidence" value="ECO:0007669"/>
    <property type="project" value="UniProtKB-KW"/>
</dbReference>
<organism evidence="18 19">
    <name type="scientific">Liquorilactobacillus uvarum DSM 19971</name>
    <dbReference type="NCBI Taxonomy" id="1423812"/>
    <lineage>
        <taxon>Bacteria</taxon>
        <taxon>Bacillati</taxon>
        <taxon>Bacillota</taxon>
        <taxon>Bacilli</taxon>
        <taxon>Lactobacillales</taxon>
        <taxon>Lactobacillaceae</taxon>
        <taxon>Liquorilactobacillus</taxon>
    </lineage>
</organism>
<dbReference type="SMART" id="SM00491">
    <property type="entry name" value="HELICc2"/>
    <property type="match status" value="1"/>
</dbReference>